<dbReference type="RefSeq" id="XP_014664035.1">
    <property type="nucleotide sequence ID" value="XM_014808549.1"/>
</dbReference>
<comment type="similarity">
    <text evidence="2 6">Belongs to the tetraspanin (TM4SF) family.</text>
</comment>
<name>A0ABM1DVR4_PRICU</name>
<dbReference type="SUPFAM" id="SSF48652">
    <property type="entry name" value="Tetraspanin"/>
    <property type="match status" value="1"/>
</dbReference>
<evidence type="ECO:0000313" key="7">
    <source>
        <dbReference type="Proteomes" id="UP000695022"/>
    </source>
</evidence>
<evidence type="ECO:0000256" key="6">
    <source>
        <dbReference type="RuleBase" id="RU361218"/>
    </source>
</evidence>
<feature type="transmembrane region" description="Helical" evidence="6">
    <location>
        <begin position="88"/>
        <end position="112"/>
    </location>
</feature>
<keyword evidence="4 6" id="KW-1133">Transmembrane helix</keyword>
<dbReference type="PANTHER" id="PTHR19282">
    <property type="entry name" value="TETRASPANIN"/>
    <property type="match status" value="1"/>
</dbReference>
<keyword evidence="7" id="KW-1185">Reference proteome</keyword>
<protein>
    <recommendedName>
        <fullName evidence="6">Tetraspanin</fullName>
    </recommendedName>
</protein>
<evidence type="ECO:0000256" key="1">
    <source>
        <dbReference type="ARBA" id="ARBA00004141"/>
    </source>
</evidence>
<keyword evidence="3 6" id="KW-0812">Transmembrane</keyword>
<gene>
    <name evidence="8 9" type="primary">LOC106806560</name>
</gene>
<dbReference type="Gene3D" id="1.10.1450.10">
    <property type="entry name" value="Tetraspanin"/>
    <property type="match status" value="1"/>
</dbReference>
<dbReference type="PANTHER" id="PTHR19282:SF527">
    <property type="entry name" value="TETRASPANIN"/>
    <property type="match status" value="1"/>
</dbReference>
<evidence type="ECO:0000256" key="3">
    <source>
        <dbReference type="ARBA" id="ARBA00022692"/>
    </source>
</evidence>
<proteinExistence type="inferred from homology"/>
<feature type="transmembrane region" description="Helical" evidence="6">
    <location>
        <begin position="53"/>
        <end position="81"/>
    </location>
</feature>
<feature type="transmembrane region" description="Helical" evidence="6">
    <location>
        <begin position="16"/>
        <end position="41"/>
    </location>
</feature>
<dbReference type="RefSeq" id="XP_014664036.1">
    <property type="nucleotide sequence ID" value="XM_014808550.1"/>
</dbReference>
<dbReference type="GeneID" id="106806560"/>
<dbReference type="Pfam" id="PF00335">
    <property type="entry name" value="Tetraspanin"/>
    <property type="match status" value="1"/>
</dbReference>
<organism evidence="7 8">
    <name type="scientific">Priapulus caudatus</name>
    <name type="common">Priapulid worm</name>
    <dbReference type="NCBI Taxonomy" id="37621"/>
    <lineage>
        <taxon>Eukaryota</taxon>
        <taxon>Metazoa</taxon>
        <taxon>Ecdysozoa</taxon>
        <taxon>Scalidophora</taxon>
        <taxon>Priapulida</taxon>
        <taxon>Priapulimorpha</taxon>
        <taxon>Priapulimorphida</taxon>
        <taxon>Priapulidae</taxon>
        <taxon>Priapulus</taxon>
    </lineage>
</organism>
<accession>A0ABM1DVR4</accession>
<dbReference type="InterPro" id="IPR008952">
    <property type="entry name" value="Tetraspanin_EC2_sf"/>
</dbReference>
<evidence type="ECO:0000256" key="2">
    <source>
        <dbReference type="ARBA" id="ARBA00006840"/>
    </source>
</evidence>
<keyword evidence="5 6" id="KW-0472">Membrane</keyword>
<comment type="subcellular location">
    <subcellularLocation>
        <location evidence="1 6">Membrane</location>
        <topology evidence="1 6">Multi-pass membrane protein</topology>
    </subcellularLocation>
</comment>
<dbReference type="Proteomes" id="UP000695022">
    <property type="component" value="Unplaced"/>
</dbReference>
<evidence type="ECO:0000313" key="8">
    <source>
        <dbReference type="RefSeq" id="XP_014664035.1"/>
    </source>
</evidence>
<dbReference type="PIRSF" id="PIRSF002419">
    <property type="entry name" value="Tetraspanin"/>
    <property type="match status" value="1"/>
</dbReference>
<evidence type="ECO:0000256" key="4">
    <source>
        <dbReference type="ARBA" id="ARBA00022989"/>
    </source>
</evidence>
<dbReference type="InterPro" id="IPR000301">
    <property type="entry name" value="Tetraspanin_animals"/>
</dbReference>
<dbReference type="PRINTS" id="PR00259">
    <property type="entry name" value="TMFOUR"/>
</dbReference>
<reference evidence="8 9" key="1">
    <citation type="submission" date="2025-05" db="UniProtKB">
        <authorList>
            <consortium name="RefSeq"/>
        </authorList>
    </citation>
    <scope>IDENTIFICATION</scope>
</reference>
<dbReference type="InterPro" id="IPR018499">
    <property type="entry name" value="Tetraspanin/Peripherin"/>
</dbReference>
<evidence type="ECO:0000256" key="5">
    <source>
        <dbReference type="ARBA" id="ARBA00023136"/>
    </source>
</evidence>
<sequence length="250" mass="27706">MAGGKGLNQCGVCIKYFMFVFNVISLLAGIAVVAVSVWTIVDKFYLEAILGVTLYIAGAYMLVAAGCIIIILSLFACLGAIREMKCLLISYFVLILLIFIALVCGGIFAWIYRGRLQSELKEKLKVTMVNDYGREEELDKTRGWDYLQATLHCCAVNQETSWKVWRNTYWGYETPAERVPVSCCINGRELECKDNNKFPATSYLYTTGCYDKAYSVMLDNLAAIGGVGVGIACLMVIGMVCALALVRQIH</sequence>
<feature type="transmembrane region" description="Helical" evidence="6">
    <location>
        <begin position="221"/>
        <end position="246"/>
    </location>
</feature>
<evidence type="ECO:0000313" key="9">
    <source>
        <dbReference type="RefSeq" id="XP_014664036.1"/>
    </source>
</evidence>